<name>A0ABR0M056_9PEZI</name>
<comment type="caution">
    <text evidence="2">The sequence shown here is derived from an EMBL/GenBank/DDBJ whole genome shotgun (WGS) entry which is preliminary data.</text>
</comment>
<feature type="region of interest" description="Disordered" evidence="1">
    <location>
        <begin position="361"/>
        <end position="381"/>
    </location>
</feature>
<organism evidence="2 3">
    <name type="scientific">Cryomyces antarcticus</name>
    <dbReference type="NCBI Taxonomy" id="329879"/>
    <lineage>
        <taxon>Eukaryota</taxon>
        <taxon>Fungi</taxon>
        <taxon>Dikarya</taxon>
        <taxon>Ascomycota</taxon>
        <taxon>Pezizomycotina</taxon>
        <taxon>Dothideomycetes</taxon>
        <taxon>Dothideomycetes incertae sedis</taxon>
        <taxon>Cryomyces</taxon>
    </lineage>
</organism>
<feature type="compositionally biased region" description="Polar residues" evidence="1">
    <location>
        <begin position="234"/>
        <end position="243"/>
    </location>
</feature>
<evidence type="ECO:0000256" key="1">
    <source>
        <dbReference type="SAM" id="MobiDB-lite"/>
    </source>
</evidence>
<feature type="compositionally biased region" description="Acidic residues" evidence="1">
    <location>
        <begin position="261"/>
        <end position="270"/>
    </location>
</feature>
<feature type="compositionally biased region" description="Polar residues" evidence="1">
    <location>
        <begin position="271"/>
        <end position="290"/>
    </location>
</feature>
<evidence type="ECO:0000313" key="2">
    <source>
        <dbReference type="EMBL" id="KAK5257485.1"/>
    </source>
</evidence>
<evidence type="ECO:0000313" key="3">
    <source>
        <dbReference type="Proteomes" id="UP001357485"/>
    </source>
</evidence>
<feature type="region of interest" description="Disordered" evidence="1">
    <location>
        <begin position="28"/>
        <end position="57"/>
    </location>
</feature>
<gene>
    <name evidence="2" type="ORF">LTR16_000531</name>
</gene>
<feature type="non-terminal residue" evidence="2">
    <location>
        <position position="381"/>
    </location>
</feature>
<sequence>MAHERGESDRVRYMGYETAWSQQQAYPPYHPAAQVPPPIPPKYPVDGYQHQQLQPQLQPQAQYTFPPHDASAVPAIPFHTQAVAEGGAPNPWPRRVQPILHDSAVQPDPCRDDAGCTSGPPRERYAYRPNPPLPPFMLASTATWQEPSRHPQQLPEPTERSQTMQSHQRLSGFSGDQHSPISPTRPTQGRSLSQALEIQQRLAYAHRTQSATARFSMLPGLVMEERLQDRDTGGSDTAQTPTCASALGFGRPSDWEYYNTSEEEEIDDTEGPSSENDQSVGAEAQVSSHQPLAMSAEQNSDSSEVSSESEFWPTPPTPTPLNMRHHSSTFNGLQESEQTEKLNVSSSASVVTDCFGIPNTERFQNQGGTAQNIPPAISDDL</sequence>
<dbReference type="Proteomes" id="UP001357485">
    <property type="component" value="Unassembled WGS sequence"/>
</dbReference>
<keyword evidence="3" id="KW-1185">Reference proteome</keyword>
<protein>
    <submittedName>
        <fullName evidence="2">Uncharacterized protein</fullName>
    </submittedName>
</protein>
<feature type="region of interest" description="Disordered" evidence="1">
    <location>
        <begin position="102"/>
        <end position="195"/>
    </location>
</feature>
<dbReference type="EMBL" id="JAVRRA010008220">
    <property type="protein sequence ID" value="KAK5257485.1"/>
    <property type="molecule type" value="Genomic_DNA"/>
</dbReference>
<feature type="compositionally biased region" description="Polar residues" evidence="1">
    <location>
        <begin position="361"/>
        <end position="372"/>
    </location>
</feature>
<feature type="compositionally biased region" description="Polar residues" evidence="1">
    <location>
        <begin position="328"/>
        <end position="345"/>
    </location>
</feature>
<feature type="region of interest" description="Disordered" evidence="1">
    <location>
        <begin position="228"/>
        <end position="345"/>
    </location>
</feature>
<reference evidence="2 3" key="1">
    <citation type="submission" date="2023-08" db="EMBL/GenBank/DDBJ databases">
        <title>Black Yeasts Isolated from many extreme environments.</title>
        <authorList>
            <person name="Coleine C."/>
            <person name="Stajich J.E."/>
            <person name="Selbmann L."/>
        </authorList>
    </citation>
    <scope>NUCLEOTIDE SEQUENCE [LARGE SCALE GENOMIC DNA]</scope>
    <source>
        <strain evidence="2 3">CCFEE 536</strain>
    </source>
</reference>
<accession>A0ABR0M056</accession>
<proteinExistence type="predicted"/>
<feature type="compositionally biased region" description="Polar residues" evidence="1">
    <location>
        <begin position="160"/>
        <end position="195"/>
    </location>
</feature>
<feature type="compositionally biased region" description="Low complexity" evidence="1">
    <location>
        <begin position="295"/>
        <end position="310"/>
    </location>
</feature>
<feature type="compositionally biased region" description="Pro residues" evidence="1">
    <location>
        <begin position="28"/>
        <end position="43"/>
    </location>
</feature>